<evidence type="ECO:0000256" key="4">
    <source>
        <dbReference type="PROSITE-ProRule" id="PRU00108"/>
    </source>
</evidence>
<evidence type="ECO:0000259" key="7">
    <source>
        <dbReference type="PROSITE" id="PS50071"/>
    </source>
</evidence>
<sequence>MASVADLHGAPSELRGRLSSGNAASTREKKRRRRTRPHEVDVLMSAYLQNAFPNEATRERLAKSVGMTPRAVSVWFQNRRQAEKKRSQRYGGCDAQPTSYEFHRMPLQTLDLAHLHGLRDLHELVGPLALGDRQGSIQRSTSSPCVSLTTNAQGHAQLGHAEKLDSRCDSAIWQRMESSSGFSSCSEIDDLETQTWQDEDEEEITLRRIAQKRARKRGPPDASDARQMLQTQASGRPNLAPRPLKRQASLSLEFAAAREISPESGTSKPLRRTESMPVRTALRHLDNNSLQVSNSVPATVPRKPLSLLGTLRKNVQQENQPPQTLNARAPSSLRRVVSTGSRVPSRSCALWPWTPSVPVTRRESSARSDKSLMLTPFPAKTEEHDDSGFFEEESQPQSSPEASALVKSKPMERFTEHDRQAVELLLGLGSVSTGKT</sequence>
<evidence type="ECO:0000256" key="3">
    <source>
        <dbReference type="ARBA" id="ARBA00023242"/>
    </source>
</evidence>
<dbReference type="GO" id="GO:0000981">
    <property type="term" value="F:DNA-binding transcription factor activity, RNA polymerase II-specific"/>
    <property type="evidence" value="ECO:0007669"/>
    <property type="project" value="InterPro"/>
</dbReference>
<feature type="region of interest" description="Disordered" evidence="6">
    <location>
        <begin position="1"/>
        <end position="38"/>
    </location>
</feature>
<dbReference type="InterPro" id="IPR017970">
    <property type="entry name" value="Homeobox_CS"/>
</dbReference>
<dbReference type="EMBL" id="CP118375">
    <property type="protein sequence ID" value="WFD42540.1"/>
    <property type="molecule type" value="Genomic_DNA"/>
</dbReference>
<dbReference type="CDD" id="cd00086">
    <property type="entry name" value="homeodomain"/>
    <property type="match status" value="1"/>
</dbReference>
<feature type="compositionally biased region" description="Basic and acidic residues" evidence="6">
    <location>
        <begin position="360"/>
        <end position="370"/>
    </location>
</feature>
<evidence type="ECO:0000256" key="5">
    <source>
        <dbReference type="RuleBase" id="RU000682"/>
    </source>
</evidence>
<dbReference type="PROSITE" id="PS50071">
    <property type="entry name" value="HOMEOBOX_2"/>
    <property type="match status" value="1"/>
</dbReference>
<comment type="subcellular location">
    <subcellularLocation>
        <location evidence="4 5">Nucleus</location>
    </subcellularLocation>
</comment>
<feature type="DNA-binding region" description="Homeobox" evidence="4">
    <location>
        <begin position="28"/>
        <end position="87"/>
    </location>
</feature>
<dbReference type="Gene3D" id="1.10.10.60">
    <property type="entry name" value="Homeodomain-like"/>
    <property type="match status" value="1"/>
</dbReference>
<dbReference type="InterPro" id="IPR009057">
    <property type="entry name" value="Homeodomain-like_sf"/>
</dbReference>
<name>A0AAF0JDM6_9BASI</name>
<keyword evidence="9" id="KW-1185">Reference proteome</keyword>
<dbReference type="Pfam" id="PF00046">
    <property type="entry name" value="Homeodomain"/>
    <property type="match status" value="1"/>
</dbReference>
<dbReference type="Proteomes" id="UP001214628">
    <property type="component" value="Chromosome 1"/>
</dbReference>
<dbReference type="GO" id="GO:0000978">
    <property type="term" value="F:RNA polymerase II cis-regulatory region sequence-specific DNA binding"/>
    <property type="evidence" value="ECO:0007669"/>
    <property type="project" value="TreeGrafter"/>
</dbReference>
<dbReference type="AlphaFoldDB" id="A0AAF0JDM6"/>
<reference evidence="8" key="1">
    <citation type="submission" date="2023-02" db="EMBL/GenBank/DDBJ databases">
        <title>Mating type loci evolution in Malassezia.</title>
        <authorList>
            <person name="Coelho M.A."/>
        </authorList>
    </citation>
    <scope>NUCLEOTIDE SEQUENCE</scope>
    <source>
        <strain evidence="8">CBS 14136</strain>
    </source>
</reference>
<proteinExistence type="predicted"/>
<dbReference type="InterPro" id="IPR051000">
    <property type="entry name" value="Homeobox_DNA-bind_prot"/>
</dbReference>
<dbReference type="InterPro" id="IPR001356">
    <property type="entry name" value="HD"/>
</dbReference>
<dbReference type="PROSITE" id="PS00027">
    <property type="entry name" value="HOMEOBOX_1"/>
    <property type="match status" value="1"/>
</dbReference>
<dbReference type="GO" id="GO:0030154">
    <property type="term" value="P:cell differentiation"/>
    <property type="evidence" value="ECO:0007669"/>
    <property type="project" value="TreeGrafter"/>
</dbReference>
<protein>
    <submittedName>
        <fullName evidence="8">Homeobox protein yox1</fullName>
    </submittedName>
</protein>
<dbReference type="PANTHER" id="PTHR24324">
    <property type="entry name" value="HOMEOBOX PROTEIN HHEX"/>
    <property type="match status" value="1"/>
</dbReference>
<organism evidence="8 9">
    <name type="scientific">Malassezia psittaci</name>
    <dbReference type="NCBI Taxonomy" id="1821823"/>
    <lineage>
        <taxon>Eukaryota</taxon>
        <taxon>Fungi</taxon>
        <taxon>Dikarya</taxon>
        <taxon>Basidiomycota</taxon>
        <taxon>Ustilaginomycotina</taxon>
        <taxon>Malasseziomycetes</taxon>
        <taxon>Malasseziales</taxon>
        <taxon>Malasseziaceae</taxon>
        <taxon>Malassezia</taxon>
    </lineage>
</organism>
<evidence type="ECO:0000256" key="1">
    <source>
        <dbReference type="ARBA" id="ARBA00023125"/>
    </source>
</evidence>
<feature type="domain" description="Homeobox" evidence="7">
    <location>
        <begin position="26"/>
        <end position="86"/>
    </location>
</feature>
<keyword evidence="3 4" id="KW-0539">Nucleus</keyword>
<accession>A0AAF0JDM6</accession>
<evidence type="ECO:0000256" key="6">
    <source>
        <dbReference type="SAM" id="MobiDB-lite"/>
    </source>
</evidence>
<dbReference type="GO" id="GO:0005634">
    <property type="term" value="C:nucleus"/>
    <property type="evidence" value="ECO:0007669"/>
    <property type="project" value="UniProtKB-SubCell"/>
</dbReference>
<feature type="region of interest" description="Disordered" evidence="6">
    <location>
        <begin position="358"/>
        <end position="408"/>
    </location>
</feature>
<evidence type="ECO:0000313" key="9">
    <source>
        <dbReference type="Proteomes" id="UP001214628"/>
    </source>
</evidence>
<dbReference type="SMART" id="SM00389">
    <property type="entry name" value="HOX"/>
    <property type="match status" value="1"/>
</dbReference>
<dbReference type="SUPFAM" id="SSF46689">
    <property type="entry name" value="Homeodomain-like"/>
    <property type="match status" value="1"/>
</dbReference>
<evidence type="ECO:0000313" key="8">
    <source>
        <dbReference type="EMBL" id="WFD42540.1"/>
    </source>
</evidence>
<keyword evidence="1 4" id="KW-0238">DNA-binding</keyword>
<keyword evidence="2 4" id="KW-0371">Homeobox</keyword>
<evidence type="ECO:0000256" key="2">
    <source>
        <dbReference type="ARBA" id="ARBA00023155"/>
    </source>
</evidence>
<gene>
    <name evidence="8" type="primary">YOX1</name>
    <name evidence="8" type="ORF">MPSI1_001186</name>
</gene>
<feature type="compositionally biased region" description="Low complexity" evidence="6">
    <location>
        <begin position="395"/>
        <end position="404"/>
    </location>
</feature>
<dbReference type="PANTHER" id="PTHR24324:SF9">
    <property type="entry name" value="HOMEOBOX DOMAIN-CONTAINING PROTEIN"/>
    <property type="match status" value="1"/>
</dbReference>